<reference evidence="2" key="1">
    <citation type="submission" date="2016-08" db="EMBL/GenBank/DDBJ databases">
        <authorList>
            <person name="Seilhamer J.J."/>
        </authorList>
    </citation>
    <scope>NUCLEOTIDE SEQUENCE</scope>
    <source>
        <strain evidence="2">86-1</strain>
    </source>
</reference>
<evidence type="ECO:0000313" key="2">
    <source>
        <dbReference type="EMBL" id="SCM73500.1"/>
    </source>
</evidence>
<feature type="transmembrane region" description="Helical" evidence="1">
    <location>
        <begin position="18"/>
        <end position="36"/>
    </location>
</feature>
<accession>A0A212L7K1</accession>
<feature type="transmembrane region" description="Helical" evidence="1">
    <location>
        <begin position="385"/>
        <end position="408"/>
    </location>
</feature>
<proteinExistence type="predicted"/>
<protein>
    <recommendedName>
        <fullName evidence="3">O-antigen polymerase</fullName>
    </recommendedName>
</protein>
<feature type="transmembrane region" description="Helical" evidence="1">
    <location>
        <begin position="231"/>
        <end position="247"/>
    </location>
</feature>
<dbReference type="AlphaFoldDB" id="A0A212L7K1"/>
<feature type="transmembrane region" description="Helical" evidence="1">
    <location>
        <begin position="275"/>
        <end position="294"/>
    </location>
</feature>
<dbReference type="RefSeq" id="WP_179980719.1">
    <property type="nucleotide sequence ID" value="NZ_LT608333.1"/>
</dbReference>
<feature type="transmembrane region" description="Helical" evidence="1">
    <location>
        <begin position="152"/>
        <end position="172"/>
    </location>
</feature>
<feature type="transmembrane region" description="Helical" evidence="1">
    <location>
        <begin position="415"/>
        <end position="435"/>
    </location>
</feature>
<feature type="transmembrane region" description="Helical" evidence="1">
    <location>
        <begin position="201"/>
        <end position="222"/>
    </location>
</feature>
<organism evidence="2">
    <name type="scientific">uncultured Desulfovibrio sp</name>
    <dbReference type="NCBI Taxonomy" id="167968"/>
    <lineage>
        <taxon>Bacteria</taxon>
        <taxon>Pseudomonadati</taxon>
        <taxon>Thermodesulfobacteriota</taxon>
        <taxon>Desulfovibrionia</taxon>
        <taxon>Desulfovibrionales</taxon>
        <taxon>Desulfovibrionaceae</taxon>
        <taxon>Desulfovibrio</taxon>
        <taxon>environmental samples</taxon>
    </lineage>
</organism>
<gene>
    <name evidence="2" type="ORF">KL86DES1_21336</name>
</gene>
<keyword evidence="1" id="KW-1133">Transmembrane helix</keyword>
<dbReference type="EMBL" id="FMJC01000002">
    <property type="protein sequence ID" value="SCM73500.1"/>
    <property type="molecule type" value="Genomic_DNA"/>
</dbReference>
<evidence type="ECO:0008006" key="3">
    <source>
        <dbReference type="Google" id="ProtNLM"/>
    </source>
</evidence>
<sequence length="461" mass="51275">MPPTEIISDGIKDGLRRLAFWLWFGSIFSLVLPFAWPQLCPQAVEISLHLLWLEFIITGCVWCFFEDNWPALVGAGWLLACTLGVWLPLKGTLFFAQSPPSFTSFVWMLLLGYSSLRLGLACASRITFLQIGLAKLCRMLSPEIIAPRTYKYSLYGISVLSIATIIGFYIYFETIPLFSDNPAISRYQHFNGPYTHNLARFYYRIFSSLSLVSSFFIVSLYAKKLTTKEKILAFTTVMLSLGCMLGSGSRGDAAALSLFIAIIAIFSLQGRKRLFVGGILGLFFGIVFCLLTYYRNKSGLVSFAVIFPEIGDAVLLINAADKHDVPWAWGKTYASAILSFIPSSLCPFRMTYGFGRYSLEILHMGSNIPIAPSYGGLRPTFVGEAYLNGGIPGILIFGFLLGTLLGTWRSLQKKITPESGACVLFFTLSLFTVMVSDFYGLLHGLALLMGLVWLSERIFTR</sequence>
<feature type="transmembrane region" description="Helical" evidence="1">
    <location>
        <begin position="48"/>
        <end position="65"/>
    </location>
</feature>
<keyword evidence="1" id="KW-0812">Transmembrane</keyword>
<feature type="transmembrane region" description="Helical" evidence="1">
    <location>
        <begin position="109"/>
        <end position="131"/>
    </location>
</feature>
<feature type="transmembrane region" description="Helical" evidence="1">
    <location>
        <begin position="253"/>
        <end position="268"/>
    </location>
</feature>
<feature type="transmembrane region" description="Helical" evidence="1">
    <location>
        <begin position="72"/>
        <end position="89"/>
    </location>
</feature>
<evidence type="ECO:0000256" key="1">
    <source>
        <dbReference type="SAM" id="Phobius"/>
    </source>
</evidence>
<keyword evidence="1" id="KW-0472">Membrane</keyword>
<name>A0A212L7K1_9BACT</name>